<dbReference type="Proteomes" id="UP000823775">
    <property type="component" value="Unassembled WGS sequence"/>
</dbReference>
<feature type="non-terminal residue" evidence="2">
    <location>
        <position position="88"/>
    </location>
</feature>
<feature type="compositionally biased region" description="Basic residues" evidence="1">
    <location>
        <begin position="78"/>
        <end position="88"/>
    </location>
</feature>
<evidence type="ECO:0000256" key="1">
    <source>
        <dbReference type="SAM" id="MobiDB-lite"/>
    </source>
</evidence>
<keyword evidence="3" id="KW-1185">Reference proteome</keyword>
<evidence type="ECO:0008006" key="4">
    <source>
        <dbReference type="Google" id="ProtNLM"/>
    </source>
</evidence>
<comment type="caution">
    <text evidence="2">The sequence shown here is derived from an EMBL/GenBank/DDBJ whole genome shotgun (WGS) entry which is preliminary data.</text>
</comment>
<feature type="region of interest" description="Disordered" evidence="1">
    <location>
        <begin position="38"/>
        <end position="88"/>
    </location>
</feature>
<evidence type="ECO:0000313" key="2">
    <source>
        <dbReference type="EMBL" id="MCE0480715.1"/>
    </source>
</evidence>
<gene>
    <name evidence="2" type="ORF">HAX54_037807</name>
</gene>
<organism evidence="2 3">
    <name type="scientific">Datura stramonium</name>
    <name type="common">Jimsonweed</name>
    <name type="synonym">Common thornapple</name>
    <dbReference type="NCBI Taxonomy" id="4076"/>
    <lineage>
        <taxon>Eukaryota</taxon>
        <taxon>Viridiplantae</taxon>
        <taxon>Streptophyta</taxon>
        <taxon>Embryophyta</taxon>
        <taxon>Tracheophyta</taxon>
        <taxon>Spermatophyta</taxon>
        <taxon>Magnoliopsida</taxon>
        <taxon>eudicotyledons</taxon>
        <taxon>Gunneridae</taxon>
        <taxon>Pentapetalae</taxon>
        <taxon>asterids</taxon>
        <taxon>lamiids</taxon>
        <taxon>Solanales</taxon>
        <taxon>Solanaceae</taxon>
        <taxon>Solanoideae</taxon>
        <taxon>Datureae</taxon>
        <taxon>Datura</taxon>
    </lineage>
</organism>
<evidence type="ECO:0000313" key="3">
    <source>
        <dbReference type="Proteomes" id="UP000823775"/>
    </source>
</evidence>
<accession>A0ABS8VL47</accession>
<feature type="compositionally biased region" description="Low complexity" evidence="1">
    <location>
        <begin position="60"/>
        <end position="73"/>
    </location>
</feature>
<name>A0ABS8VL47_DATST</name>
<dbReference type="EMBL" id="JACEIK010005103">
    <property type="protein sequence ID" value="MCE0480715.1"/>
    <property type="molecule type" value="Genomic_DNA"/>
</dbReference>
<protein>
    <recommendedName>
        <fullName evidence="4">Ribosomal protein L15</fullName>
    </recommendedName>
</protein>
<reference evidence="2 3" key="1">
    <citation type="journal article" date="2021" name="BMC Genomics">
        <title>Datura genome reveals duplications of psychoactive alkaloid biosynthetic genes and high mutation rate following tissue culture.</title>
        <authorList>
            <person name="Rajewski A."/>
            <person name="Carter-House D."/>
            <person name="Stajich J."/>
            <person name="Litt A."/>
        </authorList>
    </citation>
    <scope>NUCLEOTIDE SEQUENCE [LARGE SCALE GENOMIC DNA]</scope>
    <source>
        <strain evidence="2">AR-01</strain>
    </source>
</reference>
<sequence length="88" mass="9511">MIPQLSQKAITPLNPIGEATTIRIQGLMKKNPPEVGALSVVGKCRGSGRGNKRLRAKNPGSYMQGSSSGSYSQARQKSLARVRKYKPQ</sequence>
<proteinExistence type="predicted"/>